<evidence type="ECO:0000313" key="2">
    <source>
        <dbReference type="EMBL" id="QFQ98471.1"/>
    </source>
</evidence>
<dbReference type="KEGG" id="sphv:F9278_22350"/>
<name>A0A5P8K5V1_9ACTN</name>
<organism evidence="2 3">
    <name type="scientific">Streptomyces phaeolivaceus</name>
    <dbReference type="NCBI Taxonomy" id="2653200"/>
    <lineage>
        <taxon>Bacteria</taxon>
        <taxon>Bacillati</taxon>
        <taxon>Actinomycetota</taxon>
        <taxon>Actinomycetes</taxon>
        <taxon>Kitasatosporales</taxon>
        <taxon>Streptomycetaceae</taxon>
        <taxon>Streptomyces</taxon>
    </lineage>
</organism>
<evidence type="ECO:0000313" key="3">
    <source>
        <dbReference type="Proteomes" id="UP000327294"/>
    </source>
</evidence>
<gene>
    <name evidence="2" type="ORF">F9278_22350</name>
</gene>
<feature type="compositionally biased region" description="Basic residues" evidence="1">
    <location>
        <begin position="80"/>
        <end position="89"/>
    </location>
</feature>
<keyword evidence="3" id="KW-1185">Reference proteome</keyword>
<feature type="region of interest" description="Disordered" evidence="1">
    <location>
        <begin position="1"/>
        <end position="89"/>
    </location>
</feature>
<sequence length="89" mass="9042">MRRVGGTGGHYIDPNEEGTPPATARGTPSRTAPVGTAPVGTAPVGTALVGTAPVGTCRNRTAGTLRHPSAQPQPDSGCCTRRKSRSFTT</sequence>
<dbReference type="Proteomes" id="UP000327294">
    <property type="component" value="Chromosome"/>
</dbReference>
<protein>
    <submittedName>
        <fullName evidence="2">Uncharacterized protein</fullName>
    </submittedName>
</protein>
<proteinExistence type="predicted"/>
<accession>A0A5P8K5V1</accession>
<evidence type="ECO:0000256" key="1">
    <source>
        <dbReference type="SAM" id="MobiDB-lite"/>
    </source>
</evidence>
<dbReference type="EMBL" id="CP045096">
    <property type="protein sequence ID" value="QFQ98471.1"/>
    <property type="molecule type" value="Genomic_DNA"/>
</dbReference>
<reference evidence="2 3" key="1">
    <citation type="submission" date="2019-10" db="EMBL/GenBank/DDBJ databases">
        <title>Streptomyces sp. strain GY16 isolated from leaves of Broussonetia papyrifera.</title>
        <authorList>
            <person name="Mo P."/>
        </authorList>
    </citation>
    <scope>NUCLEOTIDE SEQUENCE [LARGE SCALE GENOMIC DNA]</scope>
    <source>
        <strain evidence="2 3">GY16</strain>
    </source>
</reference>
<dbReference type="AlphaFoldDB" id="A0A5P8K5V1"/>